<dbReference type="Gene3D" id="3.20.20.80">
    <property type="entry name" value="Glycosidases"/>
    <property type="match status" value="1"/>
</dbReference>
<reference evidence="4" key="1">
    <citation type="submission" date="2018-07" db="EMBL/GenBank/DDBJ databases">
        <title>Comparative genomics of catfishes provides insights into carnivory and benthic adaptation.</title>
        <authorList>
            <person name="Zhang Y."/>
            <person name="Wang D."/>
            <person name="Peng Z."/>
            <person name="Zheng S."/>
            <person name="Shao F."/>
            <person name="Tao W."/>
        </authorList>
    </citation>
    <scope>NUCLEOTIDE SEQUENCE</scope>
    <source>
        <strain evidence="4">Chongqing</strain>
    </source>
</reference>
<dbReference type="InterPro" id="IPR006047">
    <property type="entry name" value="GH13_cat_dom"/>
</dbReference>
<keyword evidence="2" id="KW-0812">Transmembrane</keyword>
<feature type="non-terminal residue" evidence="4">
    <location>
        <position position="517"/>
    </location>
</feature>
<dbReference type="GO" id="GO:0016323">
    <property type="term" value="C:basolateral plasma membrane"/>
    <property type="evidence" value="ECO:0007669"/>
    <property type="project" value="TreeGrafter"/>
</dbReference>
<evidence type="ECO:0000256" key="2">
    <source>
        <dbReference type="SAM" id="Phobius"/>
    </source>
</evidence>
<dbReference type="InterPro" id="IPR017853">
    <property type="entry name" value="GH"/>
</dbReference>
<protein>
    <submittedName>
        <fullName evidence="4">Solute carrier family 3 (Amino acid transporter heavy chain), member 2b</fullName>
    </submittedName>
</protein>
<dbReference type="InterPro" id="IPR042280">
    <property type="entry name" value="SLC3A2"/>
</dbReference>
<dbReference type="GO" id="GO:0015173">
    <property type="term" value="F:aromatic amino acid transmembrane transporter activity"/>
    <property type="evidence" value="ECO:0007669"/>
    <property type="project" value="TreeGrafter"/>
</dbReference>
<keyword evidence="2" id="KW-0472">Membrane</keyword>
<comment type="caution">
    <text evidence="4">The sequence shown here is derived from an EMBL/GenBank/DDBJ whole genome shotgun (WGS) entry which is preliminary data.</text>
</comment>
<dbReference type="AlphaFoldDB" id="A0AAD5AUH8"/>
<dbReference type="GO" id="GO:0015823">
    <property type="term" value="P:phenylalanine transport"/>
    <property type="evidence" value="ECO:0007669"/>
    <property type="project" value="TreeGrafter"/>
</dbReference>
<dbReference type="GO" id="GO:0015190">
    <property type="term" value="F:L-leucine transmembrane transporter activity"/>
    <property type="evidence" value="ECO:0007669"/>
    <property type="project" value="TreeGrafter"/>
</dbReference>
<evidence type="ECO:0000313" key="5">
    <source>
        <dbReference type="Proteomes" id="UP001205998"/>
    </source>
</evidence>
<feature type="compositionally biased region" description="Basic and acidic residues" evidence="1">
    <location>
        <begin position="7"/>
        <end position="21"/>
    </location>
</feature>
<dbReference type="SUPFAM" id="SSF51011">
    <property type="entry name" value="Glycosyl hydrolase domain"/>
    <property type="match status" value="1"/>
</dbReference>
<dbReference type="GO" id="GO:0015180">
    <property type="term" value="F:L-alanine transmembrane transporter activity"/>
    <property type="evidence" value="ECO:0007669"/>
    <property type="project" value="TreeGrafter"/>
</dbReference>
<gene>
    <name evidence="4" type="ORF">C0J50_17906</name>
</gene>
<dbReference type="PANTHER" id="PTHR46673:SF3">
    <property type="entry name" value="SOLUTE CARRIER FAMILY 3 (AMINO ACID TRANSPORTER HEAVY CHAIN), MEMBER 2A-RELATED"/>
    <property type="match status" value="1"/>
</dbReference>
<feature type="domain" description="Glycosyl hydrolase family 13 catalytic" evidence="3">
    <location>
        <begin position="121"/>
        <end position="386"/>
    </location>
</feature>
<feature type="region of interest" description="Disordered" evidence="1">
    <location>
        <begin position="1"/>
        <end position="32"/>
    </location>
</feature>
<dbReference type="Pfam" id="PF00128">
    <property type="entry name" value="Alpha-amylase"/>
    <property type="match status" value="1"/>
</dbReference>
<organism evidence="4 5">
    <name type="scientific">Silurus asotus</name>
    <name type="common">Amur catfish</name>
    <name type="synonym">Parasilurus asotus</name>
    <dbReference type="NCBI Taxonomy" id="30991"/>
    <lineage>
        <taxon>Eukaryota</taxon>
        <taxon>Metazoa</taxon>
        <taxon>Chordata</taxon>
        <taxon>Craniata</taxon>
        <taxon>Vertebrata</taxon>
        <taxon>Euteleostomi</taxon>
        <taxon>Actinopterygii</taxon>
        <taxon>Neopterygii</taxon>
        <taxon>Teleostei</taxon>
        <taxon>Ostariophysi</taxon>
        <taxon>Siluriformes</taxon>
        <taxon>Siluridae</taxon>
        <taxon>Silurus</taxon>
    </lineage>
</organism>
<dbReference type="InterPro" id="IPR013780">
    <property type="entry name" value="Glyco_hydro_b"/>
</dbReference>
<dbReference type="GO" id="GO:0005975">
    <property type="term" value="P:carbohydrate metabolic process"/>
    <property type="evidence" value="ECO:0007669"/>
    <property type="project" value="InterPro"/>
</dbReference>
<accession>A0AAD5AUH8</accession>
<dbReference type="Pfam" id="PF16028">
    <property type="entry name" value="SLC3A2_N"/>
    <property type="match status" value="1"/>
</dbReference>
<dbReference type="GO" id="GO:1903801">
    <property type="term" value="P:L-leucine import across plasma membrane"/>
    <property type="evidence" value="ECO:0007669"/>
    <property type="project" value="TreeGrafter"/>
</dbReference>
<dbReference type="InterPro" id="IPR031984">
    <property type="entry name" value="SLC3A2_N"/>
</dbReference>
<evidence type="ECO:0000313" key="4">
    <source>
        <dbReference type="EMBL" id="KAI5622305.1"/>
    </source>
</evidence>
<keyword evidence="5" id="KW-1185">Reference proteome</keyword>
<dbReference type="Gene3D" id="2.60.40.1180">
    <property type="entry name" value="Golgi alpha-mannosidase II"/>
    <property type="match status" value="1"/>
</dbReference>
<dbReference type="SUPFAM" id="SSF51445">
    <property type="entry name" value="(Trans)glycosidases"/>
    <property type="match status" value="1"/>
</dbReference>
<dbReference type="SMART" id="SM00642">
    <property type="entry name" value="Aamy"/>
    <property type="match status" value="1"/>
</dbReference>
<keyword evidence="2" id="KW-1133">Transmembrane helix</keyword>
<dbReference type="EMBL" id="MU551617">
    <property type="protein sequence ID" value="KAI5622305.1"/>
    <property type="molecule type" value="Genomic_DNA"/>
</dbReference>
<dbReference type="Proteomes" id="UP001205998">
    <property type="component" value="Unassembled WGS sequence"/>
</dbReference>
<dbReference type="PANTHER" id="PTHR46673">
    <property type="entry name" value="4F2 CELL-SURFACE ANTIGEN HEAVY CHAIN"/>
    <property type="match status" value="1"/>
</dbReference>
<proteinExistence type="predicted"/>
<evidence type="ECO:0000256" key="1">
    <source>
        <dbReference type="SAM" id="MobiDB-lite"/>
    </source>
</evidence>
<dbReference type="GO" id="GO:1904273">
    <property type="term" value="P:L-alanine import across plasma membrane"/>
    <property type="evidence" value="ECO:0007669"/>
    <property type="project" value="TreeGrafter"/>
</dbReference>
<sequence length="517" mass="57163">MSSDTEVDMKDVELNEVEQERQPMTTGNGDASLAVKNGEVKVKIPEENESKFTGLSKEELLQVAGTPGWVRARWALLILFWLGWLGMLAGAIVIIIQAPRCKPLPEMNWWDNGLLYQIGDVDAFAGPEGLKGLEAKVGSLSQLKAKGLIIGPIHVSTAEKLDDLNLVEVDPAVGNLTDLEALIGAARKKSISVVLDLTPNYKGSEPWFSNSSVVKVAEKVKVATDYWLKKGVDGILLYGVERVASVAPLTWASIRDTVNNHTEEESKKVLIGVTKATSPDQVNMVLNQTGVDLLLSDVLFGKSGATVGQVVQTLYSQNGHRLAWNLGHRLKGHLASMVDSATIKLHQLLLLTLPGTPIFNYGDEIGITDKVFLPDVYDFWRTLKSRSAKSDLLIYFFSILQTEVERRNSLRTFFKTVSDLRSKERSLLHGEYVPLHNSASALAYFRSWDQSERYLVAFNWSPTEEVILQLKHDVLPDKATVVVSTNVETMAPDQSVTLAELKLQPQQAVLLKFPYVA</sequence>
<feature type="transmembrane region" description="Helical" evidence="2">
    <location>
        <begin position="74"/>
        <end position="96"/>
    </location>
</feature>
<name>A0AAD5AUH8_SILAS</name>
<dbReference type="GO" id="GO:0016324">
    <property type="term" value="C:apical plasma membrane"/>
    <property type="evidence" value="ECO:0007669"/>
    <property type="project" value="TreeGrafter"/>
</dbReference>
<evidence type="ECO:0000259" key="3">
    <source>
        <dbReference type="SMART" id="SM00642"/>
    </source>
</evidence>